<organism evidence="2 3">
    <name type="scientific">Rossellomorea oryzaecorticis</name>
    <dbReference type="NCBI Taxonomy" id="1396505"/>
    <lineage>
        <taxon>Bacteria</taxon>
        <taxon>Bacillati</taxon>
        <taxon>Bacillota</taxon>
        <taxon>Bacilli</taxon>
        <taxon>Bacillales</taxon>
        <taxon>Bacillaceae</taxon>
        <taxon>Rossellomorea</taxon>
    </lineage>
</organism>
<keyword evidence="1" id="KW-0472">Membrane</keyword>
<feature type="transmembrane region" description="Helical" evidence="1">
    <location>
        <begin position="32"/>
        <end position="54"/>
    </location>
</feature>
<gene>
    <name evidence="2" type="ORF">ACKA06_17630</name>
</gene>
<evidence type="ECO:0000256" key="1">
    <source>
        <dbReference type="SAM" id="Phobius"/>
    </source>
</evidence>
<reference evidence="2 3" key="1">
    <citation type="submission" date="2024-12" db="EMBL/GenBank/DDBJ databases">
        <authorList>
            <person name="Li X."/>
            <person name="Zhang D."/>
        </authorList>
    </citation>
    <scope>NUCLEOTIDE SEQUENCE [LARGE SCALE GENOMIC DNA]</scope>
    <source>
        <strain evidence="2 3">JCM19602</strain>
    </source>
</reference>
<accession>A0ABW8VWR4</accession>
<evidence type="ECO:0000313" key="2">
    <source>
        <dbReference type="EMBL" id="MFL8938612.1"/>
    </source>
</evidence>
<evidence type="ECO:0000313" key="3">
    <source>
        <dbReference type="Proteomes" id="UP001628668"/>
    </source>
</evidence>
<dbReference type="Proteomes" id="UP001628668">
    <property type="component" value="Unassembled WGS sequence"/>
</dbReference>
<sequence>MNFLLLMILGFFFIGVAGLVYIKKRLETVHSILWWIAASTAWGIVNIFLVVWSFHTVYEFCNFLQGGNKMIYVKGMYAVMA</sequence>
<protein>
    <submittedName>
        <fullName evidence="2">Uncharacterized protein</fullName>
    </submittedName>
</protein>
<name>A0ABW8VWR4_9BACI</name>
<dbReference type="RefSeq" id="WP_411160305.1">
    <property type="nucleotide sequence ID" value="NZ_JBJOSA010000020.1"/>
</dbReference>
<keyword evidence="1" id="KW-0812">Transmembrane</keyword>
<proteinExistence type="predicted"/>
<keyword evidence="3" id="KW-1185">Reference proteome</keyword>
<dbReference type="EMBL" id="JBJOSA010000020">
    <property type="protein sequence ID" value="MFL8938612.1"/>
    <property type="molecule type" value="Genomic_DNA"/>
</dbReference>
<comment type="caution">
    <text evidence="2">The sequence shown here is derived from an EMBL/GenBank/DDBJ whole genome shotgun (WGS) entry which is preliminary data.</text>
</comment>
<keyword evidence="1" id="KW-1133">Transmembrane helix</keyword>